<keyword evidence="2" id="KW-1185">Reference proteome</keyword>
<proteinExistence type="predicted"/>
<reference evidence="1 2" key="1">
    <citation type="submission" date="2016-11" db="EMBL/GenBank/DDBJ databases">
        <authorList>
            <person name="Jaros S."/>
            <person name="Januszkiewicz K."/>
            <person name="Wedrychowicz H."/>
        </authorList>
    </citation>
    <scope>NUCLEOTIDE SEQUENCE [LARGE SCALE GENOMIC DNA]</scope>
    <source>
        <strain evidence="1 2">DSM 10068</strain>
    </source>
</reference>
<gene>
    <name evidence="1" type="ORF">SAMN02745823_01799</name>
</gene>
<dbReference type="Pfam" id="PF10055">
    <property type="entry name" value="DUF2292"/>
    <property type="match status" value="1"/>
</dbReference>
<dbReference type="InterPro" id="IPR018743">
    <property type="entry name" value="DUF2292"/>
</dbReference>
<dbReference type="OrthoDB" id="1957646at2"/>
<dbReference type="RefSeq" id="WP_073077916.1">
    <property type="nucleotide sequence ID" value="NZ_FQXV01000005.1"/>
</dbReference>
<evidence type="ECO:0000313" key="2">
    <source>
        <dbReference type="Proteomes" id="UP000183995"/>
    </source>
</evidence>
<accession>A0A1M5XGQ1</accession>
<sequence>MPEKRQDTAVLNEQEKHLLQMIRDIKFGELHIFVTEGKPVRVEEIKKSIKL</sequence>
<evidence type="ECO:0000313" key="1">
    <source>
        <dbReference type="EMBL" id="SHH98929.1"/>
    </source>
</evidence>
<organism evidence="1 2">
    <name type="scientific">Sporobacter termitidis DSM 10068</name>
    <dbReference type="NCBI Taxonomy" id="1123282"/>
    <lineage>
        <taxon>Bacteria</taxon>
        <taxon>Bacillati</taxon>
        <taxon>Bacillota</taxon>
        <taxon>Clostridia</taxon>
        <taxon>Eubacteriales</taxon>
        <taxon>Oscillospiraceae</taxon>
        <taxon>Sporobacter</taxon>
    </lineage>
</organism>
<dbReference type="EMBL" id="FQXV01000005">
    <property type="protein sequence ID" value="SHH98929.1"/>
    <property type="molecule type" value="Genomic_DNA"/>
</dbReference>
<dbReference type="Proteomes" id="UP000183995">
    <property type="component" value="Unassembled WGS sequence"/>
</dbReference>
<dbReference type="AlphaFoldDB" id="A0A1M5XGQ1"/>
<protein>
    <submittedName>
        <fullName evidence="1">Uncharacterized small protein</fullName>
    </submittedName>
</protein>
<name>A0A1M5XGQ1_9FIRM</name>